<dbReference type="PROSITE" id="PS50075">
    <property type="entry name" value="CARRIER"/>
    <property type="match status" value="1"/>
</dbReference>
<keyword evidence="3 7" id="KW-0597">Phosphoprotein</keyword>
<name>A0ABV1J4P5_9FIRM</name>
<feature type="domain" description="Carrier" evidence="8">
    <location>
        <begin position="1"/>
        <end position="74"/>
    </location>
</feature>
<dbReference type="HAMAP" id="MF_01217">
    <property type="entry name" value="Acyl_carrier"/>
    <property type="match status" value="1"/>
</dbReference>
<evidence type="ECO:0000256" key="1">
    <source>
        <dbReference type="ARBA" id="ARBA00022450"/>
    </source>
</evidence>
<keyword evidence="6 7" id="KW-0275">Fatty acid biosynthesis</keyword>
<comment type="pathway">
    <text evidence="7">Lipid metabolism; fatty acid biosynthesis.</text>
</comment>
<comment type="function">
    <text evidence="7">Carrier of the growing fatty acid chain in fatty acid biosynthesis.</text>
</comment>
<dbReference type="InterPro" id="IPR009081">
    <property type="entry name" value="PP-bd_ACP"/>
</dbReference>
<protein>
    <recommendedName>
        <fullName evidence="7">Acyl carrier protein</fullName>
        <shortName evidence="7">ACP</shortName>
    </recommendedName>
</protein>
<gene>
    <name evidence="7" type="primary">acpP</name>
    <name evidence="9" type="ORF">AAA081_02410</name>
</gene>
<dbReference type="Gene3D" id="1.10.1200.10">
    <property type="entry name" value="ACP-like"/>
    <property type="match status" value="1"/>
</dbReference>
<sequence length="76" mass="8945">MRERILEIIAEQVNRSVDELDPSMDFIDDLNMDSIELVELIMSVEDEFDIEIDEDRLEKVRSIGDVLDLLEEFDLD</sequence>
<feature type="modified residue" description="O-(pantetheine 4'-phosphoryl)serine" evidence="7">
    <location>
        <position position="34"/>
    </location>
</feature>
<evidence type="ECO:0000313" key="10">
    <source>
        <dbReference type="Proteomes" id="UP001481872"/>
    </source>
</evidence>
<keyword evidence="7" id="KW-0963">Cytoplasm</keyword>
<keyword evidence="5 7" id="KW-0443">Lipid metabolism</keyword>
<evidence type="ECO:0000256" key="6">
    <source>
        <dbReference type="ARBA" id="ARBA00023160"/>
    </source>
</evidence>
<dbReference type="InterPro" id="IPR006162">
    <property type="entry name" value="Ppantetheine_attach_site"/>
</dbReference>
<evidence type="ECO:0000259" key="8">
    <source>
        <dbReference type="PROSITE" id="PS50075"/>
    </source>
</evidence>
<keyword evidence="4 7" id="KW-0276">Fatty acid metabolism</keyword>
<dbReference type="PANTHER" id="PTHR20863:SF76">
    <property type="entry name" value="CARRIER DOMAIN-CONTAINING PROTEIN"/>
    <property type="match status" value="1"/>
</dbReference>
<dbReference type="EMBL" id="JBBNPS010000004">
    <property type="protein sequence ID" value="MEQ3353157.1"/>
    <property type="molecule type" value="Genomic_DNA"/>
</dbReference>
<dbReference type="RefSeq" id="WP_108831421.1">
    <property type="nucleotide sequence ID" value="NZ_JAOQJD010000005.1"/>
</dbReference>
<accession>A0ABV1J4P5</accession>
<evidence type="ECO:0000256" key="3">
    <source>
        <dbReference type="ARBA" id="ARBA00022553"/>
    </source>
</evidence>
<dbReference type="InterPro" id="IPR003231">
    <property type="entry name" value="ACP"/>
</dbReference>
<comment type="caution">
    <text evidence="9">The sequence shown here is derived from an EMBL/GenBank/DDBJ whole genome shotgun (WGS) entry which is preliminary data.</text>
</comment>
<evidence type="ECO:0000313" key="9">
    <source>
        <dbReference type="EMBL" id="MEQ3353157.1"/>
    </source>
</evidence>
<dbReference type="PROSITE" id="PS00012">
    <property type="entry name" value="PHOSPHOPANTETHEINE"/>
    <property type="match status" value="1"/>
</dbReference>
<proteinExistence type="inferred from homology"/>
<evidence type="ECO:0000256" key="7">
    <source>
        <dbReference type="HAMAP-Rule" id="MF_01217"/>
    </source>
</evidence>
<keyword evidence="10" id="KW-1185">Reference proteome</keyword>
<organism evidence="9 10">
    <name type="scientific">Aedoeadaptatus acetigenes</name>
    <dbReference type="NCBI Taxonomy" id="2981723"/>
    <lineage>
        <taxon>Bacteria</taxon>
        <taxon>Bacillati</taxon>
        <taxon>Bacillota</taxon>
        <taxon>Tissierellia</taxon>
        <taxon>Tissierellales</taxon>
        <taxon>Peptoniphilaceae</taxon>
        <taxon>Aedoeadaptatus</taxon>
    </lineage>
</organism>
<evidence type="ECO:0000256" key="5">
    <source>
        <dbReference type="ARBA" id="ARBA00023098"/>
    </source>
</evidence>
<keyword evidence="2 7" id="KW-0444">Lipid biosynthesis</keyword>
<comment type="similarity">
    <text evidence="7">Belongs to the acyl carrier protein (ACP) family.</text>
</comment>
<keyword evidence="1 7" id="KW-0596">Phosphopantetheine</keyword>
<comment type="subcellular location">
    <subcellularLocation>
        <location evidence="7">Cytoplasm</location>
    </subcellularLocation>
</comment>
<evidence type="ECO:0000256" key="2">
    <source>
        <dbReference type="ARBA" id="ARBA00022516"/>
    </source>
</evidence>
<evidence type="ECO:0000256" key="4">
    <source>
        <dbReference type="ARBA" id="ARBA00022832"/>
    </source>
</evidence>
<reference evidence="9 10" key="1">
    <citation type="submission" date="2024-04" db="EMBL/GenBank/DDBJ databases">
        <title>Human intestinal bacterial collection.</title>
        <authorList>
            <person name="Pauvert C."/>
            <person name="Hitch T.C.A."/>
            <person name="Clavel T."/>
        </authorList>
    </citation>
    <scope>NUCLEOTIDE SEQUENCE [LARGE SCALE GENOMIC DNA]</scope>
    <source>
        <strain evidence="9 10">CLA-SR-H026</strain>
    </source>
</reference>
<dbReference type="Proteomes" id="UP001481872">
    <property type="component" value="Unassembled WGS sequence"/>
</dbReference>
<comment type="PTM">
    <text evidence="7">4'-phosphopantetheine is transferred from CoA to a specific serine of apo-ACP by AcpS. This modification is essential for activity because fatty acids are bound in thioester linkage to the sulfhydryl of the prosthetic group.</text>
</comment>
<dbReference type="PANTHER" id="PTHR20863">
    <property type="entry name" value="ACYL CARRIER PROTEIN"/>
    <property type="match status" value="1"/>
</dbReference>
<dbReference type="Pfam" id="PF00550">
    <property type="entry name" value="PP-binding"/>
    <property type="match status" value="1"/>
</dbReference>
<dbReference type="SUPFAM" id="SSF47336">
    <property type="entry name" value="ACP-like"/>
    <property type="match status" value="1"/>
</dbReference>
<dbReference type="InterPro" id="IPR036736">
    <property type="entry name" value="ACP-like_sf"/>
</dbReference>